<accession>A0ABR7NKM6</accession>
<proteinExistence type="predicted"/>
<comment type="caution">
    <text evidence="1">The sequence shown here is derived from an EMBL/GenBank/DDBJ whole genome shotgun (WGS) entry which is preliminary data.</text>
</comment>
<keyword evidence="2" id="KW-1185">Reference proteome</keyword>
<evidence type="ECO:0000313" key="1">
    <source>
        <dbReference type="EMBL" id="MBC8576950.1"/>
    </source>
</evidence>
<dbReference type="EMBL" id="JACRTB010000018">
    <property type="protein sequence ID" value="MBC8576950.1"/>
    <property type="molecule type" value="Genomic_DNA"/>
</dbReference>
<organism evidence="1 2">
    <name type="scientific">Yanshouia hominis</name>
    <dbReference type="NCBI Taxonomy" id="2763673"/>
    <lineage>
        <taxon>Bacteria</taxon>
        <taxon>Bacillati</taxon>
        <taxon>Bacillota</taxon>
        <taxon>Clostridia</taxon>
        <taxon>Eubacteriales</taxon>
        <taxon>Oscillospiraceae</taxon>
        <taxon>Yanshouia</taxon>
    </lineage>
</organism>
<evidence type="ECO:0008006" key="3">
    <source>
        <dbReference type="Google" id="ProtNLM"/>
    </source>
</evidence>
<sequence length="152" mass="16936">MSEKEIALMPLAARAKTVVCVTDQRRCDRIIRAGQVLAEMSDTDLAVINVAKPGVPQDPESLEYLFSVSKEKDAEMVLLYSENVAKAIIRYIKDNKVSYVLTGIPQEGDSVTTRIWSKFTHITFFVVEHNGELREVLRPALSARTLVAAKQA</sequence>
<evidence type="ECO:0000313" key="2">
    <source>
        <dbReference type="Proteomes" id="UP000658131"/>
    </source>
</evidence>
<dbReference type="RefSeq" id="WP_093373316.1">
    <property type="nucleotide sequence ID" value="NZ_JACRTB010000018.1"/>
</dbReference>
<dbReference type="Proteomes" id="UP000658131">
    <property type="component" value="Unassembled WGS sequence"/>
</dbReference>
<protein>
    <recommendedName>
        <fullName evidence="3">UspA domain-containing protein</fullName>
    </recommendedName>
</protein>
<name>A0ABR7NKM6_9FIRM</name>
<gene>
    <name evidence="1" type="ORF">H8717_11110</name>
</gene>
<reference evidence="1 2" key="1">
    <citation type="submission" date="2020-08" db="EMBL/GenBank/DDBJ databases">
        <title>Genome public.</title>
        <authorList>
            <person name="Liu C."/>
            <person name="Sun Q."/>
        </authorList>
    </citation>
    <scope>NUCLEOTIDE SEQUENCE [LARGE SCALE GENOMIC DNA]</scope>
    <source>
        <strain evidence="1 2">BX1</strain>
    </source>
</reference>